<proteinExistence type="predicted"/>
<evidence type="ECO:0000256" key="8">
    <source>
        <dbReference type="ARBA" id="ARBA00023136"/>
    </source>
</evidence>
<dbReference type="Proteomes" id="UP000318405">
    <property type="component" value="Unassembled WGS sequence"/>
</dbReference>
<dbReference type="SMART" id="SM00382">
    <property type="entry name" value="AAA"/>
    <property type="match status" value="1"/>
</dbReference>
<keyword evidence="2" id="KW-1003">Cell membrane</keyword>
<dbReference type="InterPro" id="IPR050093">
    <property type="entry name" value="ABC_SmlMolc_Importer"/>
</dbReference>
<keyword evidence="5 10" id="KW-0067">ATP-binding</keyword>
<dbReference type="GO" id="GO:0016887">
    <property type="term" value="F:ATP hydrolysis activity"/>
    <property type="evidence" value="ECO:0007669"/>
    <property type="project" value="InterPro"/>
</dbReference>
<dbReference type="InterPro" id="IPR017871">
    <property type="entry name" value="ABC_transporter-like_CS"/>
</dbReference>
<dbReference type="PANTHER" id="PTHR42781:SF4">
    <property type="entry name" value="SPERMIDINE_PUTRESCINE IMPORT ATP-BINDING PROTEIN POTA"/>
    <property type="match status" value="1"/>
</dbReference>
<dbReference type="InterPro" id="IPR027417">
    <property type="entry name" value="P-loop_NTPase"/>
</dbReference>
<gene>
    <name evidence="10" type="ORF">FOZ76_18845</name>
</gene>
<dbReference type="EMBL" id="VLTJ01000037">
    <property type="protein sequence ID" value="TSH91208.1"/>
    <property type="molecule type" value="Genomic_DNA"/>
</dbReference>
<dbReference type="Pfam" id="PF00005">
    <property type="entry name" value="ABC_tran"/>
    <property type="match status" value="1"/>
</dbReference>
<dbReference type="Gene3D" id="2.40.50.100">
    <property type="match status" value="1"/>
</dbReference>
<name>A0A556AE86_9BURK</name>
<dbReference type="InterPro" id="IPR013611">
    <property type="entry name" value="Transp-assoc_OB_typ2"/>
</dbReference>
<dbReference type="AlphaFoldDB" id="A0A556AE86"/>
<evidence type="ECO:0000256" key="1">
    <source>
        <dbReference type="ARBA" id="ARBA00022448"/>
    </source>
</evidence>
<keyword evidence="11" id="KW-1185">Reference proteome</keyword>
<dbReference type="Pfam" id="PF08402">
    <property type="entry name" value="TOBE_2"/>
    <property type="match status" value="1"/>
</dbReference>
<feature type="domain" description="ABC transporter" evidence="9">
    <location>
        <begin position="9"/>
        <end position="239"/>
    </location>
</feature>
<evidence type="ECO:0000313" key="11">
    <source>
        <dbReference type="Proteomes" id="UP000318405"/>
    </source>
</evidence>
<dbReference type="InterPro" id="IPR003593">
    <property type="entry name" value="AAA+_ATPase"/>
</dbReference>
<dbReference type="PROSITE" id="PS00211">
    <property type="entry name" value="ABC_TRANSPORTER_1"/>
    <property type="match status" value="1"/>
</dbReference>
<dbReference type="GO" id="GO:0043190">
    <property type="term" value="C:ATP-binding cassette (ABC) transporter complex"/>
    <property type="evidence" value="ECO:0007669"/>
    <property type="project" value="InterPro"/>
</dbReference>
<evidence type="ECO:0000256" key="3">
    <source>
        <dbReference type="ARBA" id="ARBA00022496"/>
    </source>
</evidence>
<dbReference type="SUPFAM" id="SSF50331">
    <property type="entry name" value="MOP-like"/>
    <property type="match status" value="1"/>
</dbReference>
<dbReference type="FunFam" id="3.40.50.300:FF:000425">
    <property type="entry name" value="Probable ABC transporter, ATP-binding subunit"/>
    <property type="match status" value="1"/>
</dbReference>
<dbReference type="GO" id="GO:0015408">
    <property type="term" value="F:ABC-type ferric iron transporter activity"/>
    <property type="evidence" value="ECO:0007669"/>
    <property type="project" value="InterPro"/>
</dbReference>
<keyword evidence="4" id="KW-0547">Nucleotide-binding</keyword>
<keyword evidence="3" id="KW-0410">Iron transport</keyword>
<evidence type="ECO:0000256" key="2">
    <source>
        <dbReference type="ARBA" id="ARBA00022475"/>
    </source>
</evidence>
<dbReference type="RefSeq" id="WP_143949833.1">
    <property type="nucleotide sequence ID" value="NZ_BAABMB010000008.1"/>
</dbReference>
<sequence>MTASEDYSIELKNLTLGYGERDIISGLNLNVRRGEILSLLGPSGCGKTTTLHAIAGLIAPRQGSVIIDGVDQTDVPINRRNVGMVFQGYALFPHMTVFNNVSYGLRIKSLPKDQIRERVARALTLVGMDKFAHRKPKELSGGQQQRVAIARTMVMEPRVLLLDEPLSNLDAKLRQEIRGDLKRILRDLSITSVFVTHDQEEAMFLSDRIVLMKDGEIAQFSSPREIYNSPASAFAAAFLGNTNFISAKWLRQTPDSTGCEVSAVETGQVLKGRSALSFAAEQPVYLSVKHDRVDYTLSREEFLALRGQAGTSTMECRVVDIHFLGHVTKIECQAGNQTMTVLRSSASVAPDLAAGATIYLYWPEDESLVLS</sequence>
<dbReference type="PROSITE" id="PS50893">
    <property type="entry name" value="ABC_TRANSPORTER_2"/>
    <property type="match status" value="1"/>
</dbReference>
<evidence type="ECO:0000259" key="9">
    <source>
        <dbReference type="PROSITE" id="PS50893"/>
    </source>
</evidence>
<evidence type="ECO:0000256" key="4">
    <source>
        <dbReference type="ARBA" id="ARBA00022741"/>
    </source>
</evidence>
<dbReference type="InterPro" id="IPR008995">
    <property type="entry name" value="Mo/tungstate-bd_C_term_dom"/>
</dbReference>
<evidence type="ECO:0000256" key="7">
    <source>
        <dbReference type="ARBA" id="ARBA00023065"/>
    </source>
</evidence>
<dbReference type="GO" id="GO:0015697">
    <property type="term" value="P:quaternary ammonium group transport"/>
    <property type="evidence" value="ECO:0007669"/>
    <property type="project" value="UniProtKB-ARBA"/>
</dbReference>
<comment type="caution">
    <text evidence="10">The sequence shown here is derived from an EMBL/GenBank/DDBJ whole genome shotgun (WGS) entry which is preliminary data.</text>
</comment>
<dbReference type="Gene3D" id="3.40.50.300">
    <property type="entry name" value="P-loop containing nucleotide triphosphate hydrolases"/>
    <property type="match status" value="1"/>
</dbReference>
<dbReference type="OrthoDB" id="5298774at2"/>
<keyword evidence="6" id="KW-0408">Iron</keyword>
<evidence type="ECO:0000256" key="6">
    <source>
        <dbReference type="ARBA" id="ARBA00023004"/>
    </source>
</evidence>
<keyword evidence="8" id="KW-0472">Membrane</keyword>
<organism evidence="10 11">
    <name type="scientific">Verticiella sediminum</name>
    <dbReference type="NCBI Taxonomy" id="1247510"/>
    <lineage>
        <taxon>Bacteria</taxon>
        <taxon>Pseudomonadati</taxon>
        <taxon>Pseudomonadota</taxon>
        <taxon>Betaproteobacteria</taxon>
        <taxon>Burkholderiales</taxon>
        <taxon>Alcaligenaceae</taxon>
        <taxon>Verticiella</taxon>
    </lineage>
</organism>
<dbReference type="GO" id="GO:0005524">
    <property type="term" value="F:ATP binding"/>
    <property type="evidence" value="ECO:0007669"/>
    <property type="project" value="UniProtKB-KW"/>
</dbReference>
<keyword evidence="1" id="KW-0813">Transport</keyword>
<evidence type="ECO:0000256" key="5">
    <source>
        <dbReference type="ARBA" id="ARBA00022840"/>
    </source>
</evidence>
<dbReference type="InterPro" id="IPR015853">
    <property type="entry name" value="ABC_transpr_FbpC"/>
</dbReference>
<dbReference type="PANTHER" id="PTHR42781">
    <property type="entry name" value="SPERMIDINE/PUTRESCINE IMPORT ATP-BINDING PROTEIN POTA"/>
    <property type="match status" value="1"/>
</dbReference>
<dbReference type="CDD" id="cd03259">
    <property type="entry name" value="ABC_Carb_Solutes_like"/>
    <property type="match status" value="1"/>
</dbReference>
<reference evidence="10 11" key="1">
    <citation type="submission" date="2019-07" db="EMBL/GenBank/DDBJ databases">
        <title>Qingshengfaniella alkalisoli gen. nov., sp. nov., isolated from saline soil.</title>
        <authorList>
            <person name="Xu L."/>
            <person name="Huang X.-X."/>
            <person name="Sun J.-Q."/>
        </authorList>
    </citation>
    <scope>NUCLEOTIDE SEQUENCE [LARGE SCALE GENOMIC DNA]</scope>
    <source>
        <strain evidence="10 11">DSM 27279</strain>
    </source>
</reference>
<accession>A0A556AE86</accession>
<dbReference type="SUPFAM" id="SSF52540">
    <property type="entry name" value="P-loop containing nucleoside triphosphate hydrolases"/>
    <property type="match status" value="1"/>
</dbReference>
<dbReference type="InterPro" id="IPR003439">
    <property type="entry name" value="ABC_transporter-like_ATP-bd"/>
</dbReference>
<keyword evidence="7" id="KW-0406">Ion transport</keyword>
<protein>
    <submittedName>
        <fullName evidence="10">ABC transporter ATP-binding protein</fullName>
    </submittedName>
</protein>
<evidence type="ECO:0000313" key="10">
    <source>
        <dbReference type="EMBL" id="TSH91208.1"/>
    </source>
</evidence>